<dbReference type="InterPro" id="IPR039000">
    <property type="entry name" value="DinG_proteobact"/>
</dbReference>
<reference evidence="13 14" key="1">
    <citation type="submission" date="2015-05" db="EMBL/GenBank/DDBJ databases">
        <authorList>
            <person name="Goodhead I."/>
        </authorList>
    </citation>
    <scope>NUCLEOTIDE SEQUENCE [LARGE SCALE GENOMIC DNA]</scope>
    <source>
        <strain evidence="14">morsitans</strain>
    </source>
</reference>
<evidence type="ECO:0000256" key="5">
    <source>
        <dbReference type="ARBA" id="ARBA00022806"/>
    </source>
</evidence>
<comment type="similarity">
    <text evidence="11">Belongs to the helicase family. DinG subfamily. Type 1 sub-subfamily.</text>
</comment>
<dbReference type="SMART" id="SM00491">
    <property type="entry name" value="HELICc2"/>
    <property type="match status" value="1"/>
</dbReference>
<keyword evidence="3 11" id="KW-0547">Nucleotide-binding</keyword>
<evidence type="ECO:0000259" key="12">
    <source>
        <dbReference type="PROSITE" id="PS51193"/>
    </source>
</evidence>
<comment type="cofactor">
    <cofactor evidence="11">
        <name>[4Fe-4S] cluster</name>
        <dbReference type="ChEBI" id="CHEBI:49883"/>
    </cofactor>
    <text evidence="11">Binds 1 [4Fe-4S] cluster.</text>
</comment>
<evidence type="ECO:0000256" key="8">
    <source>
        <dbReference type="ARBA" id="ARBA00023014"/>
    </source>
</evidence>
<dbReference type="Pfam" id="PF06733">
    <property type="entry name" value="DEAD_2"/>
    <property type="match status" value="1"/>
</dbReference>
<dbReference type="Proteomes" id="UP000245838">
    <property type="component" value="Chromosome sggmmb4_Chromosome"/>
</dbReference>
<dbReference type="InterPro" id="IPR014013">
    <property type="entry name" value="Helic_SF1/SF2_ATP-bd_DinG/Rad3"/>
</dbReference>
<dbReference type="PANTHER" id="PTHR11472">
    <property type="entry name" value="DNA REPAIR DEAD HELICASE RAD3/XP-D SUBFAMILY MEMBER"/>
    <property type="match status" value="1"/>
</dbReference>
<keyword evidence="5 11" id="KW-0347">Helicase</keyword>
<evidence type="ECO:0000256" key="3">
    <source>
        <dbReference type="ARBA" id="ARBA00022741"/>
    </source>
</evidence>
<evidence type="ECO:0000256" key="9">
    <source>
        <dbReference type="ARBA" id="ARBA00023125"/>
    </source>
</evidence>
<evidence type="ECO:0000256" key="1">
    <source>
        <dbReference type="ARBA" id="ARBA00022485"/>
    </source>
</evidence>
<keyword evidence="8 11" id="KW-0411">Iron-sulfur</keyword>
<dbReference type="InterPro" id="IPR010614">
    <property type="entry name" value="RAD3-like_helicase_DEAD"/>
</dbReference>
<dbReference type="GO" id="GO:0033677">
    <property type="term" value="F:DNA/RNA helicase activity"/>
    <property type="evidence" value="ECO:0007669"/>
    <property type="project" value="TreeGrafter"/>
</dbReference>
<feature type="binding site" evidence="11">
    <location>
        <position position="183"/>
    </location>
    <ligand>
        <name>[4Fe-4S] cluster</name>
        <dbReference type="ChEBI" id="CHEBI:49883"/>
    </ligand>
</feature>
<organism evidence="13 14">
    <name type="scientific">Sodalis glossinidius (strain morsitans)</name>
    <dbReference type="NCBI Taxonomy" id="343509"/>
    <lineage>
        <taxon>Bacteria</taxon>
        <taxon>Pseudomonadati</taxon>
        <taxon>Pseudomonadota</taxon>
        <taxon>Gammaproteobacteria</taxon>
        <taxon>Enterobacterales</taxon>
        <taxon>Bruguierivoracaceae</taxon>
        <taxon>Sodalis</taxon>
    </lineage>
</organism>
<sequence>MSTGGRWLFIAATAICRWRLTGIIVTGRNPFVWEKPCSFIQHKADAGARLWDNNVFSSYKTRTMTLSVAIKAQIHDWYKALQQHIPDFIPREPQRQMIAAVARALAGDIERHLVIEAPTGVGKTLSYLIPGIAIGRAEQKTLVVSTANVALQDQIFSKDLPLLKKLIPDLTFIGAFGRRRYVCPRNLAALAAEGGGQSDLMLFLDDALVPASGADHPQCVALQKSLSDFSWDGLRDHYPHAVSDALWARLSTDKANCLGRNCHYFRDCPFYLARKEIENADVVVANHALVMAALENESVLPEAKNMLLVLDEGHHLPDVARDALEMDGEISSHFVAHQLEQFRRQTALILTQFRPARPPQLSQEARLQAHCDELLALIGQFEQQADAFLPHDSVEGEHRFALGVLPAPMSEAAARLHTLTDKLRMLAEFLLADLGEKTGKHDIVRLRQTLLHTSRIQGFWDATSRLWRLAALEKASNAPISKWITRKRGDNGVQLFMHCVGIRVSDQLEKLLWSRIPHVVITSATLRSLASFARIQELSGLHERNGDRFVTLASPFNHRHQGLLVIPQMPMEPIMAQEAAHIVWMSRYFRAEWAKGTHLGMLVLFASHRALRLFLDKVTELRPQLLVQGDKPRYRLVEEHRRRVDRGQTSALLGLQSFAEGLDLKGEWLTQVHIHKVAFPPVDSPVILTEGEWLKTQRRHPFEVQSLPSASFNLIQQVGRLIRSHECHGEVIIYDRRLLTKSYGARLLAALPVFPIAQPALAAEVAATPPSTGPGDKKRP</sequence>
<comment type="catalytic activity">
    <reaction evidence="11">
        <text>ATP + H2O = ADP + phosphate + H(+)</text>
        <dbReference type="Rhea" id="RHEA:13065"/>
        <dbReference type="ChEBI" id="CHEBI:15377"/>
        <dbReference type="ChEBI" id="CHEBI:15378"/>
        <dbReference type="ChEBI" id="CHEBI:30616"/>
        <dbReference type="ChEBI" id="CHEBI:43474"/>
        <dbReference type="ChEBI" id="CHEBI:456216"/>
        <dbReference type="EC" id="5.6.2.3"/>
    </reaction>
</comment>
<comment type="function">
    <text evidence="11">DNA-dependent ATPase and 5'-3' DNA helicase. Unwinds D-loops, R-loops, forked DNA and G-quadruplex DNA.</text>
</comment>
<feature type="binding site" evidence="11">
    <location>
        <position position="268"/>
    </location>
    <ligand>
        <name>[4Fe-4S] cluster</name>
        <dbReference type="ChEBI" id="CHEBI:49883"/>
    </ligand>
</feature>
<keyword evidence="10 11" id="KW-0413">Isomerase</keyword>
<evidence type="ECO:0000256" key="7">
    <source>
        <dbReference type="ARBA" id="ARBA00023004"/>
    </source>
</evidence>
<keyword evidence="2 11" id="KW-0479">Metal-binding</keyword>
<dbReference type="GO" id="GO:0003677">
    <property type="term" value="F:DNA binding"/>
    <property type="evidence" value="ECO:0007669"/>
    <property type="project" value="UniProtKB-UniRule"/>
</dbReference>
<proteinExistence type="inferred from homology"/>
<dbReference type="InterPro" id="IPR027417">
    <property type="entry name" value="P-loop_NTPase"/>
</dbReference>
<dbReference type="NCBIfam" id="NF008729">
    <property type="entry name" value="PRK11747.1"/>
    <property type="match status" value="1"/>
</dbReference>
<dbReference type="GO" id="GO:0051539">
    <property type="term" value="F:4 iron, 4 sulfur cluster binding"/>
    <property type="evidence" value="ECO:0007669"/>
    <property type="project" value="UniProtKB-UniRule"/>
</dbReference>
<dbReference type="EC" id="5.6.2.3" evidence="11"/>
<dbReference type="HAMAP" id="MF_02205">
    <property type="entry name" value="DinG_proteobact"/>
    <property type="match status" value="1"/>
</dbReference>
<feature type="binding site" evidence="11">
    <location>
        <position position="262"/>
    </location>
    <ligand>
        <name>[4Fe-4S] cluster</name>
        <dbReference type="ChEBI" id="CHEBI:49883"/>
    </ligand>
</feature>
<gene>
    <name evidence="11 13" type="primary">dinG</name>
    <name evidence="13" type="ORF">SGGMMB4_02029</name>
</gene>
<dbReference type="Gene3D" id="3.40.50.300">
    <property type="entry name" value="P-loop containing nucleotide triphosphate hydrolases"/>
    <property type="match status" value="2"/>
</dbReference>
<evidence type="ECO:0000256" key="4">
    <source>
        <dbReference type="ARBA" id="ARBA00022801"/>
    </source>
</evidence>
<evidence type="ECO:0000256" key="2">
    <source>
        <dbReference type="ARBA" id="ARBA00022723"/>
    </source>
</evidence>
<keyword evidence="4 11" id="KW-0378">Hydrolase</keyword>
<dbReference type="AlphaFoldDB" id="A0A193QHV1"/>
<dbReference type="SMART" id="SM00487">
    <property type="entry name" value="DEXDc"/>
    <property type="match status" value="1"/>
</dbReference>
<keyword evidence="9 11" id="KW-0238">DNA-binding</keyword>
<dbReference type="InterPro" id="IPR014001">
    <property type="entry name" value="Helicase_ATP-bd"/>
</dbReference>
<dbReference type="GO" id="GO:0009432">
    <property type="term" value="P:SOS response"/>
    <property type="evidence" value="ECO:0007669"/>
    <property type="project" value="TreeGrafter"/>
</dbReference>
<evidence type="ECO:0000256" key="6">
    <source>
        <dbReference type="ARBA" id="ARBA00022840"/>
    </source>
</evidence>
<keyword evidence="7 11" id="KW-0408">Iron</keyword>
<dbReference type="GO" id="GO:0043139">
    <property type="term" value="F:5'-3' DNA helicase activity"/>
    <property type="evidence" value="ECO:0007669"/>
    <property type="project" value="UniProtKB-UniRule"/>
</dbReference>
<dbReference type="GO" id="GO:0006281">
    <property type="term" value="P:DNA repair"/>
    <property type="evidence" value="ECO:0007669"/>
    <property type="project" value="TreeGrafter"/>
</dbReference>
<protein>
    <recommendedName>
        <fullName evidence="11">ATP-dependent DNA helicase DinG</fullName>
        <ecNumber evidence="11">5.6.2.3</ecNumber>
    </recommendedName>
    <alternativeName>
        <fullName evidence="11">DNA 5'-3' helicase DinG</fullName>
    </alternativeName>
</protein>
<dbReference type="SUPFAM" id="SSF52540">
    <property type="entry name" value="P-loop containing nucleoside triphosphate hydrolases"/>
    <property type="match status" value="1"/>
</dbReference>
<feature type="binding site" evidence="11">
    <location>
        <position position="257"/>
    </location>
    <ligand>
        <name>[4Fe-4S] cluster</name>
        <dbReference type="ChEBI" id="CHEBI:49883"/>
    </ligand>
</feature>
<name>A0A193QHV1_SODGM</name>
<dbReference type="GO" id="GO:0046872">
    <property type="term" value="F:metal ion binding"/>
    <property type="evidence" value="ECO:0007669"/>
    <property type="project" value="UniProtKB-KW"/>
</dbReference>
<keyword evidence="1 11" id="KW-0004">4Fe-4S</keyword>
<dbReference type="InterPro" id="IPR045028">
    <property type="entry name" value="DinG/Rad3-like"/>
</dbReference>
<evidence type="ECO:0000313" key="13">
    <source>
        <dbReference type="EMBL" id="CRL44757.1"/>
    </source>
</evidence>
<dbReference type="PROSITE" id="PS51193">
    <property type="entry name" value="HELICASE_ATP_BIND_2"/>
    <property type="match status" value="1"/>
</dbReference>
<evidence type="ECO:0000256" key="10">
    <source>
        <dbReference type="ARBA" id="ARBA00023235"/>
    </source>
</evidence>
<dbReference type="InterPro" id="IPR006555">
    <property type="entry name" value="ATP-dep_Helicase_C"/>
</dbReference>
<dbReference type="GO" id="GO:0016887">
    <property type="term" value="F:ATP hydrolysis activity"/>
    <property type="evidence" value="ECO:0007669"/>
    <property type="project" value="RHEA"/>
</dbReference>
<evidence type="ECO:0000256" key="11">
    <source>
        <dbReference type="HAMAP-Rule" id="MF_02205"/>
    </source>
</evidence>
<dbReference type="PANTHER" id="PTHR11472:SF59">
    <property type="entry name" value="ATP-DEPENDENT DNA HELICASE DING"/>
    <property type="match status" value="1"/>
</dbReference>
<keyword evidence="6 11" id="KW-0067">ATP-binding</keyword>
<dbReference type="EMBL" id="LN854557">
    <property type="protein sequence ID" value="CRL44757.1"/>
    <property type="molecule type" value="Genomic_DNA"/>
</dbReference>
<feature type="domain" description="Helicase ATP-binding" evidence="12">
    <location>
        <begin position="80"/>
        <end position="360"/>
    </location>
</feature>
<accession>A0A193QHV1</accession>
<dbReference type="Pfam" id="PF13307">
    <property type="entry name" value="Helicase_C_2"/>
    <property type="match status" value="1"/>
</dbReference>
<evidence type="ECO:0000313" key="14">
    <source>
        <dbReference type="Proteomes" id="UP000245838"/>
    </source>
</evidence>
<dbReference type="GO" id="GO:0005524">
    <property type="term" value="F:ATP binding"/>
    <property type="evidence" value="ECO:0007669"/>
    <property type="project" value="UniProtKB-UniRule"/>
</dbReference>